<comment type="caution">
    <text evidence="2">The sequence shown here is derived from an EMBL/GenBank/DDBJ whole genome shotgun (WGS) entry which is preliminary data.</text>
</comment>
<sequence>MDIPRLDTTEPNLQPYFGLRARAMTAQGPPPPTKVDGRHSQEQRLASVSSTIPYLKVGLLKLKGTHRQGRADGHTYAGPDGHIKTDGRTYTQGRTVGPTGTGGQTDGHTGTQGRTDGRKHRQGLTGGHT</sequence>
<accession>A0AAV4J9G5</accession>
<reference evidence="2 3" key="1">
    <citation type="journal article" date="2021" name="Elife">
        <title>Chloroplast acquisition without the gene transfer in kleptoplastic sea slugs, Plakobranchus ocellatus.</title>
        <authorList>
            <person name="Maeda T."/>
            <person name="Takahashi S."/>
            <person name="Yoshida T."/>
            <person name="Shimamura S."/>
            <person name="Takaki Y."/>
            <person name="Nagai Y."/>
            <person name="Toyoda A."/>
            <person name="Suzuki Y."/>
            <person name="Arimoto A."/>
            <person name="Ishii H."/>
            <person name="Satoh N."/>
            <person name="Nishiyama T."/>
            <person name="Hasebe M."/>
            <person name="Maruyama T."/>
            <person name="Minagawa J."/>
            <person name="Obokata J."/>
            <person name="Shigenobu S."/>
        </authorList>
    </citation>
    <scope>NUCLEOTIDE SEQUENCE [LARGE SCALE GENOMIC DNA]</scope>
</reference>
<dbReference type="AlphaFoldDB" id="A0AAV4J9G5"/>
<evidence type="ECO:0000313" key="3">
    <source>
        <dbReference type="Proteomes" id="UP000762676"/>
    </source>
</evidence>
<dbReference type="Proteomes" id="UP000762676">
    <property type="component" value="Unassembled WGS sequence"/>
</dbReference>
<dbReference type="EMBL" id="BMAT01010042">
    <property type="protein sequence ID" value="GFS18940.1"/>
    <property type="molecule type" value="Genomic_DNA"/>
</dbReference>
<organism evidence="2 3">
    <name type="scientific">Elysia marginata</name>
    <dbReference type="NCBI Taxonomy" id="1093978"/>
    <lineage>
        <taxon>Eukaryota</taxon>
        <taxon>Metazoa</taxon>
        <taxon>Spiralia</taxon>
        <taxon>Lophotrochozoa</taxon>
        <taxon>Mollusca</taxon>
        <taxon>Gastropoda</taxon>
        <taxon>Heterobranchia</taxon>
        <taxon>Euthyneura</taxon>
        <taxon>Panpulmonata</taxon>
        <taxon>Sacoglossa</taxon>
        <taxon>Placobranchoidea</taxon>
        <taxon>Plakobranchidae</taxon>
        <taxon>Elysia</taxon>
    </lineage>
</organism>
<feature type="region of interest" description="Disordered" evidence="1">
    <location>
        <begin position="65"/>
        <end position="129"/>
    </location>
</feature>
<feature type="region of interest" description="Disordered" evidence="1">
    <location>
        <begin position="23"/>
        <end position="47"/>
    </location>
</feature>
<evidence type="ECO:0000313" key="2">
    <source>
        <dbReference type="EMBL" id="GFS18940.1"/>
    </source>
</evidence>
<gene>
    <name evidence="2" type="ORF">ElyMa_005019200</name>
</gene>
<proteinExistence type="predicted"/>
<name>A0AAV4J9G5_9GAST</name>
<evidence type="ECO:0000256" key="1">
    <source>
        <dbReference type="SAM" id="MobiDB-lite"/>
    </source>
</evidence>
<keyword evidence="3" id="KW-1185">Reference proteome</keyword>
<protein>
    <submittedName>
        <fullName evidence="2">Uncharacterized protein</fullName>
    </submittedName>
</protein>